<dbReference type="Pfam" id="PF10404">
    <property type="entry name" value="BHD_2"/>
    <property type="match status" value="1"/>
</dbReference>
<feature type="compositionally biased region" description="Low complexity" evidence="6">
    <location>
        <begin position="1"/>
        <end position="10"/>
    </location>
</feature>
<dbReference type="OrthoDB" id="300780at2759"/>
<dbReference type="InterPro" id="IPR018327">
    <property type="entry name" value="BHD_2"/>
</dbReference>
<dbReference type="FunFam" id="3.30.70.2460:FF:000001">
    <property type="entry name" value="DNA repair protein Rad4 family"/>
    <property type="match status" value="1"/>
</dbReference>
<dbReference type="InterPro" id="IPR038765">
    <property type="entry name" value="Papain-like_cys_pep_sf"/>
</dbReference>
<dbReference type="GO" id="GO:0006298">
    <property type="term" value="P:mismatch repair"/>
    <property type="evidence" value="ECO:0007669"/>
    <property type="project" value="TreeGrafter"/>
</dbReference>
<dbReference type="SMART" id="SM01032">
    <property type="entry name" value="BHD_3"/>
    <property type="match status" value="1"/>
</dbReference>
<dbReference type="Gene3D" id="3.90.260.10">
    <property type="entry name" value="Transglutaminase-like"/>
    <property type="match status" value="1"/>
</dbReference>
<name>A0A9P3G5D0_9APHY</name>
<evidence type="ECO:0000313" key="10">
    <source>
        <dbReference type="EMBL" id="GJE88546.1"/>
    </source>
</evidence>
<feature type="region of interest" description="Disordered" evidence="6">
    <location>
        <begin position="722"/>
        <end position="748"/>
    </location>
</feature>
<dbReference type="SUPFAM" id="SSF54001">
    <property type="entry name" value="Cysteine proteinases"/>
    <property type="match status" value="1"/>
</dbReference>
<dbReference type="InterPro" id="IPR004583">
    <property type="entry name" value="DNA_repair_Rad4"/>
</dbReference>
<dbReference type="GO" id="GO:0003697">
    <property type="term" value="F:single-stranded DNA binding"/>
    <property type="evidence" value="ECO:0007669"/>
    <property type="project" value="TreeGrafter"/>
</dbReference>
<feature type="compositionally biased region" description="Acidic residues" evidence="6">
    <location>
        <begin position="813"/>
        <end position="823"/>
    </location>
</feature>
<evidence type="ECO:0000259" key="8">
    <source>
        <dbReference type="SMART" id="SM01031"/>
    </source>
</evidence>
<dbReference type="GO" id="GO:0006289">
    <property type="term" value="P:nucleotide-excision repair"/>
    <property type="evidence" value="ECO:0007669"/>
    <property type="project" value="InterPro"/>
</dbReference>
<proteinExistence type="inferred from homology"/>
<feature type="compositionally biased region" description="Polar residues" evidence="6">
    <location>
        <begin position="294"/>
        <end position="303"/>
    </location>
</feature>
<dbReference type="SMART" id="SM01031">
    <property type="entry name" value="BHD_2"/>
    <property type="match status" value="1"/>
</dbReference>
<evidence type="ECO:0000256" key="6">
    <source>
        <dbReference type="SAM" id="MobiDB-lite"/>
    </source>
</evidence>
<dbReference type="Pfam" id="PF01841">
    <property type="entry name" value="Transglut_core"/>
    <property type="match status" value="1"/>
</dbReference>
<feature type="region of interest" description="Disordered" evidence="6">
    <location>
        <begin position="774"/>
        <end position="974"/>
    </location>
</feature>
<feature type="region of interest" description="Disordered" evidence="6">
    <location>
        <begin position="254"/>
        <end position="356"/>
    </location>
</feature>
<keyword evidence="3" id="KW-0227">DNA damage</keyword>
<evidence type="ECO:0000256" key="2">
    <source>
        <dbReference type="ARBA" id="ARBA00009525"/>
    </source>
</evidence>
<dbReference type="PANTHER" id="PTHR12135:SF0">
    <property type="entry name" value="DNA REPAIR PROTEIN COMPLEMENTING XP-C CELLS"/>
    <property type="match status" value="1"/>
</dbReference>
<dbReference type="InterPro" id="IPR036985">
    <property type="entry name" value="Transglutaminase-like_sf"/>
</dbReference>
<reference evidence="10 11" key="1">
    <citation type="submission" date="2021-08" db="EMBL/GenBank/DDBJ databases">
        <title>Draft Genome Sequence of Phanerochaete sordida strain YK-624.</title>
        <authorList>
            <person name="Mori T."/>
            <person name="Dohra H."/>
            <person name="Suzuki T."/>
            <person name="Kawagishi H."/>
            <person name="Hirai H."/>
        </authorList>
    </citation>
    <scope>NUCLEOTIDE SEQUENCE [LARGE SCALE GENOMIC DNA]</scope>
    <source>
        <strain evidence="10 11">YK-624</strain>
    </source>
</reference>
<feature type="compositionally biased region" description="Low complexity" evidence="6">
    <location>
        <begin position="924"/>
        <end position="941"/>
    </location>
</feature>
<evidence type="ECO:0000313" key="11">
    <source>
        <dbReference type="Proteomes" id="UP000703269"/>
    </source>
</evidence>
<dbReference type="GO" id="GO:0003684">
    <property type="term" value="F:damaged DNA binding"/>
    <property type="evidence" value="ECO:0007669"/>
    <property type="project" value="InterPro"/>
</dbReference>
<dbReference type="GO" id="GO:0005737">
    <property type="term" value="C:cytoplasm"/>
    <property type="evidence" value="ECO:0007669"/>
    <property type="project" value="TreeGrafter"/>
</dbReference>
<comment type="subcellular location">
    <subcellularLocation>
        <location evidence="1">Nucleus</location>
    </subcellularLocation>
</comment>
<feature type="compositionally biased region" description="Basic residues" evidence="6">
    <location>
        <begin position="898"/>
        <end position="911"/>
    </location>
</feature>
<feature type="region of interest" description="Disordered" evidence="6">
    <location>
        <begin position="177"/>
        <end position="204"/>
    </location>
</feature>
<feature type="domain" description="Rad4 beta-hairpin" evidence="8">
    <location>
        <begin position="526"/>
        <end position="603"/>
    </location>
</feature>
<comment type="similarity">
    <text evidence="2">Belongs to the XPC family.</text>
</comment>
<keyword evidence="5" id="KW-0539">Nucleus</keyword>
<dbReference type="GO" id="GO:0071942">
    <property type="term" value="C:XPC complex"/>
    <property type="evidence" value="ECO:0007669"/>
    <property type="project" value="TreeGrafter"/>
</dbReference>
<feature type="domain" description="Rad4 beta-hairpin" evidence="7">
    <location>
        <begin position="474"/>
        <end position="524"/>
    </location>
</feature>
<dbReference type="SMART" id="SM01030">
    <property type="entry name" value="BHD_1"/>
    <property type="match status" value="1"/>
</dbReference>
<keyword evidence="4" id="KW-0234">DNA repair</keyword>
<dbReference type="Pfam" id="PF03835">
    <property type="entry name" value="Rad4"/>
    <property type="match status" value="1"/>
</dbReference>
<dbReference type="Gene3D" id="2.20.20.110">
    <property type="entry name" value="Rad4, beta-hairpin domain BHD1"/>
    <property type="match status" value="1"/>
</dbReference>
<feature type="compositionally biased region" description="Basic residues" evidence="6">
    <location>
        <begin position="178"/>
        <end position="189"/>
    </location>
</feature>
<gene>
    <name evidence="10" type="ORF">PsYK624_046290</name>
</gene>
<evidence type="ECO:0000256" key="3">
    <source>
        <dbReference type="ARBA" id="ARBA00022763"/>
    </source>
</evidence>
<dbReference type="GO" id="GO:0000111">
    <property type="term" value="C:nucleotide-excision repair factor 2 complex"/>
    <property type="evidence" value="ECO:0007669"/>
    <property type="project" value="TreeGrafter"/>
</dbReference>
<dbReference type="InterPro" id="IPR018326">
    <property type="entry name" value="Rad4_beta-hairpin_dom1"/>
</dbReference>
<feature type="compositionally biased region" description="Acidic residues" evidence="6">
    <location>
        <begin position="194"/>
        <end position="203"/>
    </location>
</feature>
<feature type="compositionally biased region" description="Basic and acidic residues" evidence="6">
    <location>
        <begin position="952"/>
        <end position="968"/>
    </location>
</feature>
<feature type="compositionally biased region" description="Low complexity" evidence="6">
    <location>
        <begin position="842"/>
        <end position="855"/>
    </location>
</feature>
<dbReference type="InterPro" id="IPR042488">
    <property type="entry name" value="Rad4_BHD3_sf"/>
</dbReference>
<feature type="compositionally biased region" description="Basic residues" evidence="6">
    <location>
        <begin position="258"/>
        <end position="270"/>
    </location>
</feature>
<evidence type="ECO:0000259" key="7">
    <source>
        <dbReference type="SMART" id="SM01030"/>
    </source>
</evidence>
<feature type="compositionally biased region" description="Basic and acidic residues" evidence="6">
    <location>
        <begin position="774"/>
        <end position="785"/>
    </location>
</feature>
<dbReference type="InterPro" id="IPR018325">
    <property type="entry name" value="Rad4/PNGase_transGLS-fold"/>
</dbReference>
<feature type="compositionally biased region" description="Acidic residues" evidence="6">
    <location>
        <begin position="11"/>
        <end position="20"/>
    </location>
</feature>
<dbReference type="AlphaFoldDB" id="A0A9P3G5D0"/>
<dbReference type="Gene3D" id="3.30.60.290">
    <property type="entry name" value="Rad4, beta-hairpin domain BHD2"/>
    <property type="match status" value="1"/>
</dbReference>
<dbReference type="Proteomes" id="UP000703269">
    <property type="component" value="Unassembled WGS sequence"/>
</dbReference>
<dbReference type="EMBL" id="BPQB01000009">
    <property type="protein sequence ID" value="GJE88546.1"/>
    <property type="molecule type" value="Genomic_DNA"/>
</dbReference>
<feature type="domain" description="Rad4 beta-hairpin" evidence="9">
    <location>
        <begin position="610"/>
        <end position="684"/>
    </location>
</feature>
<protein>
    <submittedName>
        <fullName evidence="10">Rad4-domain-containing protein</fullName>
    </submittedName>
</protein>
<evidence type="ECO:0000256" key="5">
    <source>
        <dbReference type="ARBA" id="ARBA00023242"/>
    </source>
</evidence>
<dbReference type="Gene3D" id="3.30.70.2460">
    <property type="entry name" value="Rad4, beta-hairpin domain BHD3"/>
    <property type="match status" value="1"/>
</dbReference>
<evidence type="ECO:0000256" key="4">
    <source>
        <dbReference type="ARBA" id="ARBA00023204"/>
    </source>
</evidence>
<organism evidence="10 11">
    <name type="scientific">Phanerochaete sordida</name>
    <dbReference type="NCBI Taxonomy" id="48140"/>
    <lineage>
        <taxon>Eukaryota</taxon>
        <taxon>Fungi</taxon>
        <taxon>Dikarya</taxon>
        <taxon>Basidiomycota</taxon>
        <taxon>Agaricomycotina</taxon>
        <taxon>Agaricomycetes</taxon>
        <taxon>Polyporales</taxon>
        <taxon>Phanerochaetaceae</taxon>
        <taxon>Phanerochaete</taxon>
    </lineage>
</organism>
<feature type="compositionally biased region" description="Basic residues" evidence="6">
    <location>
        <begin position="331"/>
        <end position="347"/>
    </location>
</feature>
<keyword evidence="11" id="KW-1185">Reference proteome</keyword>
<dbReference type="InterPro" id="IPR018328">
    <property type="entry name" value="Rad4_beta-hairpin_dom3"/>
</dbReference>
<dbReference type="InterPro" id="IPR002931">
    <property type="entry name" value="Transglutaminase-like"/>
</dbReference>
<dbReference type="Pfam" id="PF10405">
    <property type="entry name" value="BHD_3"/>
    <property type="match status" value="1"/>
</dbReference>
<accession>A0A9P3G5D0</accession>
<comment type="caution">
    <text evidence="10">The sequence shown here is derived from an EMBL/GenBank/DDBJ whole genome shotgun (WGS) entry which is preliminary data.</text>
</comment>
<feature type="compositionally biased region" description="Acidic residues" evidence="6">
    <location>
        <begin position="279"/>
        <end position="291"/>
    </location>
</feature>
<feature type="region of interest" description="Disordered" evidence="6">
    <location>
        <begin position="1"/>
        <end position="20"/>
    </location>
</feature>
<dbReference type="PANTHER" id="PTHR12135">
    <property type="entry name" value="DNA REPAIR PROTEIN XP-C / RAD4"/>
    <property type="match status" value="1"/>
</dbReference>
<sequence>MQPESSSVVGDESEDDFDWEEVEVPLQQEDLYVVPSAAASGSSTPAPNIEITIQTRAKPKQDDTAKKRAAELYAARVARLTCHKAHTLLLLANARTRNKWINDQLLHARLMSLTPINLQNAFALINKSRYPDAAVRGHMFQSAVERLVLWWIDFFSVLPTGHIRSRSFEDVQEELRRKEARKADRKGKGRARDVDEDDEDEDRGELIRSEKSLMKHALMRKGSRDTSAQLFTALCRAIGIPARLVVSLQSVPWQAKVGKPKTSPKKKRDAKGKGKEKATEDDEDEDEDMEQVDIPTSNKNFPGNGQRVDGGSTPSTPDKGKQKAPPVINLRKSKGRKLGSAPQKKRDRTPDPTTSAPVFWTEVFSRADAKWLPVDPIRGYVNKRVAFDPTANANLQPGTRVENRMVYVVAFEEDGYARDVTPRYAREFGAKVAKMQHGGKGKKEWWESVMRIVTRPFRLNRDDLEDDELQANQLTEKMPDTMAGFKGHPLYVLARHLRRDEVVHPPAELGRFRGEAVYPRANVRALKTAETWMRQGRVVRAGAQPMKWVKQHAVTVNRRRAVEMALAERDGLPVAGQGAGAEGGGDVMQGLYAEAQTELYVPQPVVDGKVPKNDFGNIDLYVPTMLPAGAAYVPHKGAAKVARQLGFDFAEAVTGFEFKKRRAFPVITGVVVAAEHEQALLEAYWEAEQEAEKKRRKKEHELVIKRWQKLIQGLRVRQRVQEQYAGPSEPQKIASEPAPEDEAHENQDAGGFLTTADDVVRPYTLPRNLHVVLPERSDAPEKPEAQVEPSGSVHAEDAPKAPPPPSPFVLEPLEVEEDDEPLEEVQIPEARTPAEGPIRSMAELAAAHAQTQAEADAVEETLPEPAVQAATPKASARPSRSGTGTPAKANGKATNGRTPRKQPARRGRKRARSDDDSALSGTEPAPAAPAKRARVAPAPAVTSDRVLRSRRGKSEAEKQAEREAEEAIRAAVGE</sequence>
<dbReference type="Pfam" id="PF10403">
    <property type="entry name" value="BHD_1"/>
    <property type="match status" value="1"/>
</dbReference>
<evidence type="ECO:0000256" key="1">
    <source>
        <dbReference type="ARBA" id="ARBA00004123"/>
    </source>
</evidence>
<evidence type="ECO:0000259" key="9">
    <source>
        <dbReference type="SMART" id="SM01032"/>
    </source>
</evidence>